<feature type="transmembrane region" description="Helical" evidence="1">
    <location>
        <begin position="547"/>
        <end position="565"/>
    </location>
</feature>
<feature type="transmembrane region" description="Helical" evidence="1">
    <location>
        <begin position="458"/>
        <end position="477"/>
    </location>
</feature>
<feature type="transmembrane region" description="Helical" evidence="1">
    <location>
        <begin position="632"/>
        <end position="653"/>
    </location>
</feature>
<dbReference type="RefSeq" id="WP_189417065.1">
    <property type="nucleotide sequence ID" value="NZ_BMYZ01000001.1"/>
</dbReference>
<feature type="transmembrane region" description="Helical" evidence="1">
    <location>
        <begin position="382"/>
        <end position="399"/>
    </location>
</feature>
<feature type="transmembrane region" description="Helical" evidence="1">
    <location>
        <begin position="736"/>
        <end position="752"/>
    </location>
</feature>
<name>A0ABQ3AXE4_9GAMM</name>
<feature type="transmembrane region" description="Helical" evidence="1">
    <location>
        <begin position="577"/>
        <end position="596"/>
    </location>
</feature>
<keyword evidence="1" id="KW-0472">Membrane</keyword>
<accession>A0ABQ3AXE4</accession>
<feature type="transmembrane region" description="Helical" evidence="1">
    <location>
        <begin position="896"/>
        <end position="913"/>
    </location>
</feature>
<evidence type="ECO:0000313" key="2">
    <source>
        <dbReference type="EMBL" id="GGY70831.1"/>
    </source>
</evidence>
<evidence type="ECO:0000256" key="1">
    <source>
        <dbReference type="SAM" id="Phobius"/>
    </source>
</evidence>
<dbReference type="PANTHER" id="PTHR38434">
    <property type="entry name" value="BLL2549 PROTEIN"/>
    <property type="match status" value="1"/>
</dbReference>
<organism evidence="2 3">
    <name type="scientific">Cellvibrio zantedeschiae</name>
    <dbReference type="NCBI Taxonomy" id="1237077"/>
    <lineage>
        <taxon>Bacteria</taxon>
        <taxon>Pseudomonadati</taxon>
        <taxon>Pseudomonadota</taxon>
        <taxon>Gammaproteobacteria</taxon>
        <taxon>Cellvibrionales</taxon>
        <taxon>Cellvibrionaceae</taxon>
        <taxon>Cellvibrio</taxon>
    </lineage>
</organism>
<feature type="transmembrane region" description="Helical" evidence="1">
    <location>
        <begin position="696"/>
        <end position="716"/>
    </location>
</feature>
<feature type="transmembrane region" description="Helical" evidence="1">
    <location>
        <begin position="772"/>
        <end position="790"/>
    </location>
</feature>
<keyword evidence="1" id="KW-0812">Transmembrane</keyword>
<feature type="transmembrane region" description="Helical" evidence="1">
    <location>
        <begin position="608"/>
        <end position="626"/>
    </location>
</feature>
<feature type="transmembrane region" description="Helical" evidence="1">
    <location>
        <begin position="665"/>
        <end position="684"/>
    </location>
</feature>
<dbReference type="EMBL" id="BMYZ01000001">
    <property type="protein sequence ID" value="GGY70831.1"/>
    <property type="molecule type" value="Genomic_DNA"/>
</dbReference>
<feature type="transmembrane region" description="Helical" evidence="1">
    <location>
        <begin position="517"/>
        <end position="535"/>
    </location>
</feature>
<feature type="transmembrane region" description="Helical" evidence="1">
    <location>
        <begin position="242"/>
        <end position="266"/>
    </location>
</feature>
<feature type="transmembrane region" description="Helical" evidence="1">
    <location>
        <begin position="273"/>
        <end position="291"/>
    </location>
</feature>
<reference evidence="3" key="1">
    <citation type="journal article" date="2019" name="Int. J. Syst. Evol. Microbiol.">
        <title>The Global Catalogue of Microorganisms (GCM) 10K type strain sequencing project: providing services to taxonomists for standard genome sequencing and annotation.</title>
        <authorList>
            <consortium name="The Broad Institute Genomics Platform"/>
            <consortium name="The Broad Institute Genome Sequencing Center for Infectious Disease"/>
            <person name="Wu L."/>
            <person name="Ma J."/>
        </authorList>
    </citation>
    <scope>NUCLEOTIDE SEQUENCE [LARGE SCALE GENOMIC DNA]</scope>
    <source>
        <strain evidence="3">KCTC 32239</strain>
    </source>
</reference>
<keyword evidence="1" id="KW-1133">Transmembrane helix</keyword>
<gene>
    <name evidence="2" type="ORF">GCM10011613_14180</name>
</gene>
<feature type="transmembrane region" description="Helical" evidence="1">
    <location>
        <begin position="190"/>
        <end position="210"/>
    </location>
</feature>
<keyword evidence="3" id="KW-1185">Reference proteome</keyword>
<feature type="transmembrane region" description="Helical" evidence="1">
    <location>
        <begin position="834"/>
        <end position="855"/>
    </location>
</feature>
<feature type="transmembrane region" description="Helical" evidence="1">
    <location>
        <begin position="405"/>
        <end position="423"/>
    </location>
</feature>
<evidence type="ECO:0000313" key="3">
    <source>
        <dbReference type="Proteomes" id="UP000619761"/>
    </source>
</evidence>
<dbReference type="InterPro" id="IPR019286">
    <property type="entry name" value="DUF2339_TM"/>
</dbReference>
<feature type="transmembrane region" description="Helical" evidence="1">
    <location>
        <begin position="321"/>
        <end position="340"/>
    </location>
</feature>
<protein>
    <submittedName>
        <fullName evidence="2">Membrane protein</fullName>
    </submittedName>
</protein>
<feature type="transmembrane region" description="Helical" evidence="1">
    <location>
        <begin position="217"/>
        <end position="236"/>
    </location>
</feature>
<feature type="transmembrane region" description="Helical" evidence="1">
    <location>
        <begin position="435"/>
        <end position="452"/>
    </location>
</feature>
<sequence>MGLMVAGAILGILFGWGFLGYHGWGLGALVGGLAGLVLQQIQKIGLLEKSIQALKDDQVKTSQQLALLKNELLDKFATKDAPIVKKPLAEVVNEAIASEPVAVAKTDTQSSKVTESLELDLDLPEAVPQPKIIRAVIQPAIPREPDVGDKIFAAVRRFFTEGNPIVNIGMVIMFFGVSFLVKYASSQGLFPIELRLTGVILGAIALLVFGWKTRERVGGYGLVLQGGGIAVIYLTLFAAAKIYGLIPLGIAFGLLFVVVILGVLLALLQNTQLLAILATAGGFLAPILTSTGDGSHVGLFSFYLILNFGILAIALKKAWRLLNWVGFMFTFVITAAWGVLKYQPVFYETTQPFLIAFFVLYLAVSILFSFKQPTNLKGMVDGSLVFGLPLIAFGLQTALLKHTEYGLAISAIVLAAVYIALSLIMSRRYLQTHRVLIESFLALGVSFATLAVPLALDASWTSVTWALEATGLVWVGLRQERLRPRVVGYLLHCAAVFSLIIFEGIDTGLTPVISGDFLGLALLALTSFIIAYLSYSFGDRLGSAEKIIAPVGIALGVLWWFVAGINEMNVHVMDQHLFAAIMLFATLSAVSLILIGKKLSWDTIIKSVYSLLPFMLLLFIIVFFVNENDTHPSHGFSLIAIALFFVVQYGFLLDREKIMQTSASILLRTWHVLTAWGIFGLIFWEVSWQKAQFNLQGTAGLMIWFAALMIPVIVLIGAGQKKIWPFTSYQQEFKNWIPAPLFALSAIWFFAVCHKNQPNTEHYLPVLNPLDLAQFGIVLVFAYAAKRHFLDAVSFISNAVRAGLLGIMLFVWLNVATLRAISHYQSIPYYFDSLWNAVEVQMALSILWTVCALVIMNISRKIQRRELWMIGAGLLGLVIIKLIAKDLSGKDTLAGIISFLVVGALILLIGYLSPIPAKIKSPDTEENINGRDKEATINE</sequence>
<dbReference type="PIRSF" id="PIRSF035905">
    <property type="entry name" value="UCP035905_mp"/>
    <property type="match status" value="1"/>
</dbReference>
<feature type="transmembrane region" description="Helical" evidence="1">
    <location>
        <begin position="486"/>
        <end position="505"/>
    </location>
</feature>
<dbReference type="InterPro" id="IPR014600">
    <property type="entry name" value="UCP035905_mem"/>
</dbReference>
<comment type="caution">
    <text evidence="2">The sequence shown here is derived from an EMBL/GenBank/DDBJ whole genome shotgun (WGS) entry which is preliminary data.</text>
</comment>
<feature type="transmembrane region" description="Helical" evidence="1">
    <location>
        <begin position="867"/>
        <end position="884"/>
    </location>
</feature>
<feature type="transmembrane region" description="Helical" evidence="1">
    <location>
        <begin position="6"/>
        <end position="38"/>
    </location>
</feature>
<proteinExistence type="predicted"/>
<dbReference type="Pfam" id="PF10101">
    <property type="entry name" value="DUF2339"/>
    <property type="match status" value="1"/>
</dbReference>
<dbReference type="Proteomes" id="UP000619761">
    <property type="component" value="Unassembled WGS sequence"/>
</dbReference>
<feature type="transmembrane region" description="Helical" evidence="1">
    <location>
        <begin position="802"/>
        <end position="822"/>
    </location>
</feature>
<feature type="transmembrane region" description="Helical" evidence="1">
    <location>
        <begin position="165"/>
        <end position="184"/>
    </location>
</feature>
<feature type="transmembrane region" description="Helical" evidence="1">
    <location>
        <begin position="352"/>
        <end position="370"/>
    </location>
</feature>
<dbReference type="PANTHER" id="PTHR38434:SF1">
    <property type="entry name" value="BLL2549 PROTEIN"/>
    <property type="match status" value="1"/>
</dbReference>
<feature type="transmembrane region" description="Helical" evidence="1">
    <location>
        <begin position="297"/>
        <end position="314"/>
    </location>
</feature>